<organism evidence="1 2">
    <name type="scientific">Brunnivagina elsteri CCALA 953</name>
    <dbReference type="NCBI Taxonomy" id="987040"/>
    <lineage>
        <taxon>Bacteria</taxon>
        <taxon>Bacillati</taxon>
        <taxon>Cyanobacteriota</taxon>
        <taxon>Cyanophyceae</taxon>
        <taxon>Nostocales</taxon>
        <taxon>Calotrichaceae</taxon>
        <taxon>Brunnivagina</taxon>
    </lineage>
</organism>
<dbReference type="Proteomes" id="UP000218238">
    <property type="component" value="Unassembled WGS sequence"/>
</dbReference>
<accession>A0A2A2TEC9</accession>
<evidence type="ECO:0000313" key="2">
    <source>
        <dbReference type="Proteomes" id="UP000218238"/>
    </source>
</evidence>
<keyword evidence="2" id="KW-1185">Reference proteome</keyword>
<sequence>MSKDFPYIIPSAPPEVEEVFEAAQVTREYYDEVVIRSEYQEYCQWYRITAAKHHQELEKMRGELNLFAWFRRR</sequence>
<name>A0A2A2TEC9_9CYAN</name>
<dbReference type="OrthoDB" id="426466at2"/>
<comment type="caution">
    <text evidence="1">The sequence shown here is derived from an EMBL/GenBank/DDBJ whole genome shotgun (WGS) entry which is preliminary data.</text>
</comment>
<gene>
    <name evidence="1" type="ORF">CK510_21290</name>
</gene>
<dbReference type="EMBL" id="NTFS01000287">
    <property type="protein sequence ID" value="PAX52073.1"/>
    <property type="molecule type" value="Genomic_DNA"/>
</dbReference>
<evidence type="ECO:0000313" key="1">
    <source>
        <dbReference type="EMBL" id="PAX52073.1"/>
    </source>
</evidence>
<dbReference type="AlphaFoldDB" id="A0A2A2TEC9"/>
<dbReference type="RefSeq" id="WP_095723607.1">
    <property type="nucleotide sequence ID" value="NZ_NTFS01000287.1"/>
</dbReference>
<reference evidence="1 2" key="1">
    <citation type="submission" date="2017-08" db="EMBL/GenBank/DDBJ databases">
        <title>Draft genome sequence of filamentous cyanobacterium Calothrix elsteri CCALA 953.</title>
        <authorList>
            <person name="Gagunashvili A.N."/>
            <person name="Elster J."/>
            <person name="Andresson O.S."/>
        </authorList>
    </citation>
    <scope>NUCLEOTIDE SEQUENCE [LARGE SCALE GENOMIC DNA]</scope>
    <source>
        <strain evidence="1 2">CCALA 953</strain>
    </source>
</reference>
<protein>
    <submittedName>
        <fullName evidence="1">Uncharacterized protein</fullName>
    </submittedName>
</protein>
<proteinExistence type="predicted"/>